<dbReference type="SMART" id="SM00688">
    <property type="entry name" value="DM7"/>
    <property type="match status" value="2"/>
</dbReference>
<reference evidence="7" key="1">
    <citation type="submission" date="2025-08" db="UniProtKB">
        <authorList>
            <consortium name="RefSeq"/>
        </authorList>
    </citation>
    <scope>IDENTIFICATION</scope>
    <source>
        <strain evidence="7">14028-0561.14</strain>
        <tissue evidence="7">Whole fly</tissue>
    </source>
</reference>
<evidence type="ECO:0000313" key="6">
    <source>
        <dbReference type="Proteomes" id="UP001652661"/>
    </source>
</evidence>
<feature type="coiled-coil region" evidence="3">
    <location>
        <begin position="529"/>
        <end position="564"/>
    </location>
</feature>
<organism evidence="6 7">
    <name type="scientific">Drosophila kikkawai</name>
    <name type="common">Fruit fly</name>
    <dbReference type="NCBI Taxonomy" id="30033"/>
    <lineage>
        <taxon>Eukaryota</taxon>
        <taxon>Metazoa</taxon>
        <taxon>Ecdysozoa</taxon>
        <taxon>Arthropoda</taxon>
        <taxon>Hexapoda</taxon>
        <taxon>Insecta</taxon>
        <taxon>Pterygota</taxon>
        <taxon>Neoptera</taxon>
        <taxon>Endopterygota</taxon>
        <taxon>Diptera</taxon>
        <taxon>Brachycera</taxon>
        <taxon>Muscomorpha</taxon>
        <taxon>Ephydroidea</taxon>
        <taxon>Drosophilidae</taxon>
        <taxon>Drosophila</taxon>
        <taxon>Sophophora</taxon>
    </lineage>
</organism>
<feature type="compositionally biased region" description="Acidic residues" evidence="4">
    <location>
        <begin position="651"/>
        <end position="660"/>
    </location>
</feature>
<evidence type="ECO:0000313" key="7">
    <source>
        <dbReference type="RefSeq" id="XP_017029095.2"/>
    </source>
</evidence>
<keyword evidence="3" id="KW-0175">Coiled coil</keyword>
<evidence type="ECO:0000256" key="4">
    <source>
        <dbReference type="SAM" id="MobiDB-lite"/>
    </source>
</evidence>
<comment type="similarity">
    <text evidence="2">Belongs to the DM7 family.</text>
</comment>
<feature type="domain" description="DM7" evidence="5">
    <location>
        <begin position="322"/>
        <end position="420"/>
    </location>
</feature>
<keyword evidence="6" id="KW-1185">Reference proteome</keyword>
<dbReference type="OrthoDB" id="7867651at2759"/>
<dbReference type="GeneID" id="108079313"/>
<feature type="region of interest" description="Disordered" evidence="4">
    <location>
        <begin position="188"/>
        <end position="225"/>
    </location>
</feature>
<gene>
    <name evidence="7" type="primary">LOC108079313</name>
</gene>
<accession>A0A6P4IKZ9</accession>
<evidence type="ECO:0000259" key="5">
    <source>
        <dbReference type="SMART" id="SM00688"/>
    </source>
</evidence>
<proteinExistence type="inferred from homology"/>
<protein>
    <submittedName>
        <fullName evidence="7">DM7 family protein GG17591</fullName>
    </submittedName>
</protein>
<feature type="compositionally biased region" description="Acidic residues" evidence="4">
    <location>
        <begin position="618"/>
        <end position="643"/>
    </location>
</feature>
<dbReference type="AlphaFoldDB" id="A0A6P4IKZ9"/>
<feature type="region of interest" description="Disordered" evidence="4">
    <location>
        <begin position="618"/>
        <end position="660"/>
    </location>
</feature>
<dbReference type="InterPro" id="IPR006610">
    <property type="entry name" value="DM7"/>
</dbReference>
<evidence type="ECO:0000256" key="1">
    <source>
        <dbReference type="ARBA" id="ARBA00022737"/>
    </source>
</evidence>
<dbReference type="Proteomes" id="UP001652661">
    <property type="component" value="Chromosome X"/>
</dbReference>
<name>A0A6P4IKZ9_DROKI</name>
<sequence>MEKNPKGGKTMARGEQAPSGIVNLSPEETRLLSGSLLPPPPAPLTEEALQQLDEPGQHMISLKPKFLPNLKSLMFPKMVYEQDMRLVITPLLTYGHDPVAALRLRGARCPSFELPPDIFPRGAPIWKITFLPEELLPMGFDAGGVFGTGVLARKYYPTDLLNAEHRGQTPPLFIGQRSSRYILHKGIQGSQAKGNGNGKARGQIQSPPKRIQPLTPAPPPSPAYKRSILKPSAAVTAQMNRLLVLHNVSVIEMVVMPVYRKPPSCYPNAVPVQMQYNMYAPDLSKVIFEMQEINLITVAVISTVHQPNVPEVALSTMGNEFCPRFELPADIFPVDTNRFGPRFLPLRFLPDFCDAGCVFPPGSLPDSVFQGAIRTHVDLEQHHYSITPPLFVGHRKQEVDKIDLVAMQLKRLALRNMAAAKQYNPNTRVPLPESTKRSNDFKMSAAAGKPKGFVLIESSHVPRGAIRTDFFGAFLMGCFFKIIPKIECIFASSSEDDEDEEEPEFLEVQEEFQEAQEYRDAALKMDRPNQAGETKVEEVEIEEAEIEEAEIEEAEIEEAQVEGVDAEFEVYIIEELDDEDDEEVEIFIIKDAEFEKSLAEEAVSKEAEAEEVVAEEAFAEATEAENTETEEAVAEESEAEVEVQDNSKDYETEEYVAEEYDASEGGYEAEGIEYVDYEEDDSETDAYAANPDECETEEYDPEQTKGSSPQIESHQQVHSLITQAKARKSNLNGNSKRTGCPGCTKIYSYFTVDSNLDDIAEAAGDLATARFEVIVHPSDLPGINVERAVEQFRQVLECRNEIRAKMTGKLNEHAAKMESVNKLILASPAPAEMTKCVARKPCSHCGKHH</sequence>
<evidence type="ECO:0000256" key="3">
    <source>
        <dbReference type="SAM" id="Coils"/>
    </source>
</evidence>
<keyword evidence="1" id="KW-0677">Repeat</keyword>
<dbReference type="RefSeq" id="XP_017029095.2">
    <property type="nucleotide sequence ID" value="XM_017173606.3"/>
</dbReference>
<feature type="region of interest" description="Disordered" evidence="4">
    <location>
        <begin position="1"/>
        <end position="22"/>
    </location>
</feature>
<feature type="domain" description="DM7" evidence="5">
    <location>
        <begin position="108"/>
        <end position="204"/>
    </location>
</feature>
<evidence type="ECO:0000256" key="2">
    <source>
        <dbReference type="ARBA" id="ARBA00025725"/>
    </source>
</evidence>